<evidence type="ECO:0000256" key="1">
    <source>
        <dbReference type="SAM" id="Phobius"/>
    </source>
</evidence>
<sequence length="205" mass="23801">MKIKLHHIIGLLIILSGLSLKSILNHNVEYWGQVKTYTILIFFVGLITLNFKLLWRIDKKPLLSFYTVPGQWIFRGFKILFALALLVATTIGLENIGIKLNGRIKDYYLTSNTKETLATVIEKRGIGYSVKTMRWQPFYIIEYTVNDETIRQGIKCENDETKNLIISNSINLAENMDNLKFNELKGLKIRLVYSEKHPTFFRIVN</sequence>
<evidence type="ECO:0008006" key="4">
    <source>
        <dbReference type="Google" id="ProtNLM"/>
    </source>
</evidence>
<dbReference type="RefSeq" id="WP_200465423.1">
    <property type="nucleotide sequence ID" value="NZ_JAENRR010000028.1"/>
</dbReference>
<name>A0ABS1HKJ6_9BACT</name>
<organism evidence="2 3">
    <name type="scientific">Carboxylicivirga marina</name>
    <dbReference type="NCBI Taxonomy" id="2800988"/>
    <lineage>
        <taxon>Bacteria</taxon>
        <taxon>Pseudomonadati</taxon>
        <taxon>Bacteroidota</taxon>
        <taxon>Bacteroidia</taxon>
        <taxon>Marinilabiliales</taxon>
        <taxon>Marinilabiliaceae</taxon>
        <taxon>Carboxylicivirga</taxon>
    </lineage>
</organism>
<protein>
    <recommendedName>
        <fullName evidence="4">SMODS-associating 2TM beta-strand rich effector domain-containing protein</fullName>
    </recommendedName>
</protein>
<reference evidence="2 3" key="1">
    <citation type="submission" date="2021-01" db="EMBL/GenBank/DDBJ databases">
        <title>Carboxyliciviraga sp.nov., isolated from coastal sediments.</title>
        <authorList>
            <person name="Lu D."/>
            <person name="Zhang T."/>
        </authorList>
    </citation>
    <scope>NUCLEOTIDE SEQUENCE [LARGE SCALE GENOMIC DNA]</scope>
    <source>
        <strain evidence="2 3">N1Y132</strain>
    </source>
</reference>
<keyword evidence="1" id="KW-0472">Membrane</keyword>
<accession>A0ABS1HKJ6</accession>
<feature type="transmembrane region" description="Helical" evidence="1">
    <location>
        <begin position="76"/>
        <end position="93"/>
    </location>
</feature>
<dbReference type="EMBL" id="JAENRR010000028">
    <property type="protein sequence ID" value="MBK3518196.1"/>
    <property type="molecule type" value="Genomic_DNA"/>
</dbReference>
<evidence type="ECO:0000313" key="2">
    <source>
        <dbReference type="EMBL" id="MBK3518196.1"/>
    </source>
</evidence>
<evidence type="ECO:0000313" key="3">
    <source>
        <dbReference type="Proteomes" id="UP000605676"/>
    </source>
</evidence>
<keyword evidence="3" id="KW-1185">Reference proteome</keyword>
<proteinExistence type="predicted"/>
<keyword evidence="1" id="KW-1133">Transmembrane helix</keyword>
<dbReference type="Proteomes" id="UP000605676">
    <property type="component" value="Unassembled WGS sequence"/>
</dbReference>
<keyword evidence="1" id="KW-0812">Transmembrane</keyword>
<gene>
    <name evidence="2" type="ORF">JIV24_12695</name>
</gene>
<comment type="caution">
    <text evidence="2">The sequence shown here is derived from an EMBL/GenBank/DDBJ whole genome shotgun (WGS) entry which is preliminary data.</text>
</comment>
<feature type="transmembrane region" description="Helical" evidence="1">
    <location>
        <begin position="7"/>
        <end position="24"/>
    </location>
</feature>
<feature type="transmembrane region" description="Helical" evidence="1">
    <location>
        <begin position="36"/>
        <end position="55"/>
    </location>
</feature>